<evidence type="ECO:0000256" key="5">
    <source>
        <dbReference type="ARBA" id="ARBA00023004"/>
    </source>
</evidence>
<dbReference type="InterPro" id="IPR016101">
    <property type="entry name" value="CO_DH_a-bundle"/>
</dbReference>
<keyword evidence="3" id="KW-0479">Metal-binding</keyword>
<reference evidence="8 9" key="1">
    <citation type="submission" date="2019-05" db="EMBL/GenBank/DDBJ databases">
        <title>Draft Whole-Genome sequence of the green sulfur bacterium Chlorobaculum thiosulfatiphilum DSM 249.</title>
        <authorList>
            <person name="Meyer T.E."/>
            <person name="Kyndt J.A."/>
        </authorList>
    </citation>
    <scope>NUCLEOTIDE SEQUENCE [LARGE SCALE GENOMIC DNA]</scope>
    <source>
        <strain evidence="8 9">DSM 249</strain>
    </source>
</reference>
<dbReference type="AlphaFoldDB" id="A0A5C4SAG9"/>
<dbReference type="GO" id="GO:0016151">
    <property type="term" value="F:nickel cation binding"/>
    <property type="evidence" value="ECO:0007669"/>
    <property type="project" value="InterPro"/>
</dbReference>
<proteinExistence type="predicted"/>
<dbReference type="InterPro" id="IPR004137">
    <property type="entry name" value="HCP/CODH"/>
</dbReference>
<dbReference type="EMBL" id="VDCH01000001">
    <property type="protein sequence ID" value="TNJ40272.1"/>
    <property type="molecule type" value="Genomic_DNA"/>
</dbReference>
<keyword evidence="9" id="KW-1185">Reference proteome</keyword>
<feature type="region of interest" description="Disordered" evidence="7">
    <location>
        <begin position="1"/>
        <end position="22"/>
    </location>
</feature>
<dbReference type="OrthoDB" id="5478720at2"/>
<dbReference type="GO" id="GO:0006091">
    <property type="term" value="P:generation of precursor metabolites and energy"/>
    <property type="evidence" value="ECO:0007669"/>
    <property type="project" value="InterPro"/>
</dbReference>
<keyword evidence="4" id="KW-0560">Oxidoreductase</keyword>
<dbReference type="RefSeq" id="WP_139455743.1">
    <property type="nucleotide sequence ID" value="NZ_VDCH01000001.1"/>
</dbReference>
<dbReference type="PANTHER" id="PTHR30109">
    <property type="entry name" value="HYDROXYLAMINE REDUCTASE"/>
    <property type="match status" value="1"/>
</dbReference>
<gene>
    <name evidence="8" type="ORF">FGF66_00440</name>
</gene>
<evidence type="ECO:0000256" key="1">
    <source>
        <dbReference type="ARBA" id="ARBA00022485"/>
    </source>
</evidence>
<evidence type="ECO:0000313" key="8">
    <source>
        <dbReference type="EMBL" id="TNJ40272.1"/>
    </source>
</evidence>
<dbReference type="Gene3D" id="3.40.50.2030">
    <property type="match status" value="2"/>
</dbReference>
<dbReference type="Gene3D" id="1.20.1270.30">
    <property type="match status" value="1"/>
</dbReference>
<dbReference type="GO" id="GO:0042542">
    <property type="term" value="P:response to hydrogen peroxide"/>
    <property type="evidence" value="ECO:0007669"/>
    <property type="project" value="TreeGrafter"/>
</dbReference>
<name>A0A5C4SAG9_CHLTI</name>
<dbReference type="GO" id="GO:0004601">
    <property type="term" value="F:peroxidase activity"/>
    <property type="evidence" value="ECO:0007669"/>
    <property type="project" value="TreeGrafter"/>
</dbReference>
<comment type="caution">
    <text evidence="8">The sequence shown here is derived from an EMBL/GenBank/DDBJ whole genome shotgun (WGS) entry which is preliminary data.</text>
</comment>
<protein>
    <submittedName>
        <fullName evidence="8">Carbon monoxide dehydrogenase</fullName>
    </submittedName>
</protein>
<sequence length="705" mass="77055">MDEKKKYQYQDELTSSRQAPEYRSGMSLNERIKLVHKLNYSKDEVIAHTANKAVAEMVSHMEKEGIGNTFDRFMQQHPQCGFGLTGACCAFCSYGPCRVNEKHPHSICGKDVDLIVAGNALRRLASGMSAHGAHAREVFIALKAAGDGSAPIPIKCPEKAWAVAGALGLDAEGKSVEQICVEIADRFIDDLQRALPKHHDTLFALAPKERSGLWERLGIIPISAYHECFESNNLTSHGTDSDFESHMQAFLRTVLAYAYTTVVSTSLATDIVYGLPRRSKLNVNLGSIRKDNCINIGINGHAPMVAFAICDIVGTPKIMEKVKAVGADDIRLYGMCCTGGEFVERDLGIPLVAMASSAEMAVATGAFEAIVVDQQDVLPGMMPVARRFHTKVITTSPSGRKEGAIVLELDYYLKNLDRIYELAEQILDIAIENYRNRDSEKIHIPDIRAKVELGFSVEEIARLFDGSMPDKKIHGLARLLEEGKIRGIANFGSCGNIRGAVFERNQVVIARQLIKNDVLVTAHGCSGMGLLFAGLAHPDASKLCGPGLREVVEALQIPPVLHVGACTDSTRASQVMAYTANAAGQPNPAMPFAMVAADPAAEKTMGARYAFILNGIETYSCVQDNTLASDRFIDYVSNRLRPMVGAAMNWNPDPYQTAEDILRMLDRKREALGWPVSDYVIGTKEEIEETIPDTVEIGKSFCLNS</sequence>
<evidence type="ECO:0000256" key="6">
    <source>
        <dbReference type="ARBA" id="ARBA00023014"/>
    </source>
</evidence>
<evidence type="ECO:0000313" key="9">
    <source>
        <dbReference type="Proteomes" id="UP000308271"/>
    </source>
</evidence>
<keyword evidence="2" id="KW-0533">Nickel</keyword>
<keyword evidence="1" id="KW-0004">4Fe-4S</keyword>
<dbReference type="GO" id="GO:0043885">
    <property type="term" value="F:anaerobic carbon-monoxide dehydrogenase activity"/>
    <property type="evidence" value="ECO:0007669"/>
    <property type="project" value="InterPro"/>
</dbReference>
<dbReference type="PANTHER" id="PTHR30109:SF4">
    <property type="entry name" value="CARBON MONOXIDE DEHYDROGENASE"/>
    <property type="match status" value="1"/>
</dbReference>
<evidence type="ECO:0000256" key="7">
    <source>
        <dbReference type="SAM" id="MobiDB-lite"/>
    </source>
</evidence>
<keyword evidence="5" id="KW-0408">Iron</keyword>
<organism evidence="8 9">
    <name type="scientific">Chlorobaculum thiosulfatiphilum</name>
    <name type="common">Chlorobium limicola f.sp. thiosulfatophilum</name>
    <dbReference type="NCBI Taxonomy" id="115852"/>
    <lineage>
        <taxon>Bacteria</taxon>
        <taxon>Pseudomonadati</taxon>
        <taxon>Chlorobiota</taxon>
        <taxon>Chlorobiia</taxon>
        <taxon>Chlorobiales</taxon>
        <taxon>Chlorobiaceae</taxon>
        <taxon>Chlorobaculum</taxon>
    </lineage>
</organism>
<dbReference type="GO" id="GO:0051539">
    <property type="term" value="F:4 iron, 4 sulfur cluster binding"/>
    <property type="evidence" value="ECO:0007669"/>
    <property type="project" value="UniProtKB-KW"/>
</dbReference>
<keyword evidence="6" id="KW-0411">Iron-sulfur</keyword>
<dbReference type="InterPro" id="IPR016099">
    <property type="entry name" value="Prismane-like_a/b-sand"/>
</dbReference>
<dbReference type="SUPFAM" id="SSF56821">
    <property type="entry name" value="Prismane protein-like"/>
    <property type="match status" value="1"/>
</dbReference>
<dbReference type="Proteomes" id="UP000308271">
    <property type="component" value="Unassembled WGS sequence"/>
</dbReference>
<evidence type="ECO:0000256" key="3">
    <source>
        <dbReference type="ARBA" id="ARBA00022723"/>
    </source>
</evidence>
<dbReference type="Pfam" id="PF03063">
    <property type="entry name" value="Prismane"/>
    <property type="match status" value="1"/>
</dbReference>
<evidence type="ECO:0000256" key="2">
    <source>
        <dbReference type="ARBA" id="ARBA00022596"/>
    </source>
</evidence>
<dbReference type="InterPro" id="IPR011254">
    <property type="entry name" value="Prismane-like_sf"/>
</dbReference>
<evidence type="ECO:0000256" key="4">
    <source>
        <dbReference type="ARBA" id="ARBA00023002"/>
    </source>
</evidence>
<accession>A0A5C4SAG9</accession>
<dbReference type="GO" id="GO:0050418">
    <property type="term" value="F:hydroxylamine reductase activity"/>
    <property type="evidence" value="ECO:0007669"/>
    <property type="project" value="TreeGrafter"/>
</dbReference>